<proteinExistence type="inferred from homology"/>
<reference evidence="14 15" key="1">
    <citation type="journal article" date="2023" name="Elife">
        <title>Identification of key yeast species and microbe-microbe interactions impacting larval growth of Drosophila in the wild.</title>
        <authorList>
            <person name="Mure A."/>
            <person name="Sugiura Y."/>
            <person name="Maeda R."/>
            <person name="Honda K."/>
            <person name="Sakurai N."/>
            <person name="Takahashi Y."/>
            <person name="Watada M."/>
            <person name="Katoh T."/>
            <person name="Gotoh A."/>
            <person name="Gotoh Y."/>
            <person name="Taniguchi I."/>
            <person name="Nakamura K."/>
            <person name="Hayashi T."/>
            <person name="Katayama T."/>
            <person name="Uemura T."/>
            <person name="Hattori Y."/>
        </authorList>
    </citation>
    <scope>NUCLEOTIDE SEQUENCE [LARGE SCALE GENOMIC DNA]</scope>
    <source>
        <strain evidence="14 15">KH-74</strain>
    </source>
</reference>
<protein>
    <submittedName>
        <fullName evidence="14">Fap1 protein</fullName>
    </submittedName>
</protein>
<evidence type="ECO:0000256" key="8">
    <source>
        <dbReference type="ARBA" id="ARBA00023163"/>
    </source>
</evidence>
<keyword evidence="7" id="KW-0805">Transcription regulation</keyword>
<evidence type="ECO:0000313" key="14">
    <source>
        <dbReference type="EMBL" id="GMM56820.1"/>
    </source>
</evidence>
<dbReference type="InterPro" id="IPR034077">
    <property type="entry name" value="R3H_FAP1"/>
</dbReference>
<feature type="compositionally biased region" description="Polar residues" evidence="11">
    <location>
        <begin position="13"/>
        <end position="32"/>
    </location>
</feature>
<evidence type="ECO:0000256" key="4">
    <source>
        <dbReference type="ARBA" id="ARBA00022737"/>
    </source>
</evidence>
<dbReference type="InterPro" id="IPR001841">
    <property type="entry name" value="Znf_RING"/>
</dbReference>
<comment type="similarity">
    <text evidence="2">Belongs to the NFX1 family.</text>
</comment>
<dbReference type="Gene3D" id="3.30.1370.50">
    <property type="entry name" value="R3H-like domain"/>
    <property type="match status" value="1"/>
</dbReference>
<dbReference type="GO" id="GO:0008270">
    <property type="term" value="F:zinc ion binding"/>
    <property type="evidence" value="ECO:0007669"/>
    <property type="project" value="UniProtKB-KW"/>
</dbReference>
<evidence type="ECO:0000256" key="11">
    <source>
        <dbReference type="SAM" id="MobiDB-lite"/>
    </source>
</evidence>
<dbReference type="SUPFAM" id="SSF57850">
    <property type="entry name" value="RING/U-box"/>
    <property type="match status" value="1"/>
</dbReference>
<evidence type="ECO:0000256" key="7">
    <source>
        <dbReference type="ARBA" id="ARBA00023015"/>
    </source>
</evidence>
<accession>A0AAV5RZJ3</accession>
<keyword evidence="5 10" id="KW-0863">Zinc-finger</keyword>
<evidence type="ECO:0000256" key="10">
    <source>
        <dbReference type="PROSITE-ProRule" id="PRU00175"/>
    </source>
</evidence>
<organism evidence="14 15">
    <name type="scientific">Maudiozyma humilis</name>
    <name type="common">Sour dough yeast</name>
    <name type="synonym">Kazachstania humilis</name>
    <dbReference type="NCBI Taxonomy" id="51915"/>
    <lineage>
        <taxon>Eukaryota</taxon>
        <taxon>Fungi</taxon>
        <taxon>Dikarya</taxon>
        <taxon>Ascomycota</taxon>
        <taxon>Saccharomycotina</taxon>
        <taxon>Saccharomycetes</taxon>
        <taxon>Saccharomycetales</taxon>
        <taxon>Saccharomycetaceae</taxon>
        <taxon>Maudiozyma</taxon>
    </lineage>
</organism>
<evidence type="ECO:0000256" key="9">
    <source>
        <dbReference type="ARBA" id="ARBA00023242"/>
    </source>
</evidence>
<keyword evidence="9" id="KW-0539">Nucleus</keyword>
<gene>
    <name evidence="14" type="ORF">DAKH74_034360</name>
</gene>
<comment type="subcellular location">
    <subcellularLocation>
        <location evidence="1">Nucleus</location>
    </subcellularLocation>
</comment>
<dbReference type="SMART" id="SM00438">
    <property type="entry name" value="ZnF_NFX"/>
    <property type="match status" value="7"/>
</dbReference>
<feature type="domain" description="RING-type" evidence="12">
    <location>
        <begin position="63"/>
        <end position="113"/>
    </location>
</feature>
<dbReference type="SMART" id="SM00393">
    <property type="entry name" value="R3H"/>
    <property type="match status" value="1"/>
</dbReference>
<dbReference type="InterPro" id="IPR000967">
    <property type="entry name" value="Znf_NFX1"/>
</dbReference>
<keyword evidence="15" id="KW-1185">Reference proteome</keyword>
<dbReference type="InterPro" id="IPR036867">
    <property type="entry name" value="R3H_dom_sf"/>
</dbReference>
<dbReference type="GO" id="GO:0000122">
    <property type="term" value="P:negative regulation of transcription by RNA polymerase II"/>
    <property type="evidence" value="ECO:0007669"/>
    <property type="project" value="TreeGrafter"/>
</dbReference>
<dbReference type="InterPro" id="IPR001374">
    <property type="entry name" value="R3H_dom"/>
</dbReference>
<name>A0AAV5RZJ3_MAUHU</name>
<keyword evidence="4" id="KW-0677">Repeat</keyword>
<dbReference type="AlphaFoldDB" id="A0AAV5RZJ3"/>
<dbReference type="Proteomes" id="UP001377567">
    <property type="component" value="Unassembled WGS sequence"/>
</dbReference>
<dbReference type="Pfam" id="PF01424">
    <property type="entry name" value="R3H"/>
    <property type="match status" value="1"/>
</dbReference>
<dbReference type="GO" id="GO:0005634">
    <property type="term" value="C:nucleus"/>
    <property type="evidence" value="ECO:0007669"/>
    <property type="project" value="UniProtKB-SubCell"/>
</dbReference>
<sequence>MSAEETPEASREASVTSLTQSQSSDNVDSLNPSEDEKENSHLEEMAYYDRAVEEIRQGDSYTCMICTVEMDYQCQMYACPHCYRVFDYDCIREWALKSTERTVDKTWKCPNCSHVNKKVPVKNRATCWCGKVVNPEPNQLSPNSCGQTCNANTCVHGCSKTCHLGPHPECTRTLNIECRCGRHTKEITCFESKKYRGRHRYQCDEECGLLLPCGIHKCKKVCHSGICGACPETLHADESRGIEIKCYCGMHQVDSIKCNDVHVVSESKKIPEDKSQDPETWIGVYACEEIRSVEYACHKHSFFEKCVSPPSISGRIPCPFSPKLLKTCPCGKTPLADLAEPRRRCTDPIPHCDSPCGKSLKCGVHTCPFTCHEGDCMDPCLQIDKVKCACNQSNFLVPCQFEGPPHCNLKCESLMSCRRHRCHERCCPGRPSAELRKKTHFRTEDLADETLVEPEHVCVQDCNLMLSCGLHRCQRKCHPGKCPPCLESDSNDLVCPCGKTIVEAPVRCGTKLPPCRHPCIKVVRGESECGHAPAMHLCHPADVPCPPCTAPVFKPCKCGKVDKVPTVCFQTDVSCGRICGKPLEGCEHRCQKKCHLPGECQTKCKQVCKRKRIGCDHLCPRPCHGMTPCPEDPCSALIKIHCPCGRREKEVVCAATAETPGSHESIPCDEECEIVKRHEQLKAAFGIGNGTATANSSDGTTLAQVEIDRLTKLAEVGGEYEDLGLPYVESTVSVYARQPYWCEQIAAQLDSLIADPKRTSYHFKPMREGQRRFVMDLARAYNLYTESQDREPNRSVFVKKQGDDAGSASSKPTLSLADVLPLYQVHKQAEKERKTREFETHNPVQLMNITVPEEPDMSDHVSEHTGIKLLDLAPDVTDQELREMLTPAMQNTLVNDPQYWVCTNSTGLVFPAAYTTVSANSERDLTLVLPHIARICKENLAAGSAELCNIEQELSGDIHHVTLEAPSEQ</sequence>
<dbReference type="GO" id="GO:0000981">
    <property type="term" value="F:DNA-binding transcription factor activity, RNA polymerase II-specific"/>
    <property type="evidence" value="ECO:0007669"/>
    <property type="project" value="TreeGrafter"/>
</dbReference>
<dbReference type="PROSITE" id="PS51061">
    <property type="entry name" value="R3H"/>
    <property type="match status" value="1"/>
</dbReference>
<keyword evidence="3" id="KW-0479">Metal-binding</keyword>
<dbReference type="Pfam" id="PF01422">
    <property type="entry name" value="zf-NF-X1"/>
    <property type="match status" value="4"/>
</dbReference>
<evidence type="ECO:0000259" key="12">
    <source>
        <dbReference type="PROSITE" id="PS50089"/>
    </source>
</evidence>
<evidence type="ECO:0000256" key="6">
    <source>
        <dbReference type="ARBA" id="ARBA00022833"/>
    </source>
</evidence>
<keyword evidence="6" id="KW-0862">Zinc</keyword>
<dbReference type="EMBL" id="BTGD01000010">
    <property type="protein sequence ID" value="GMM56820.1"/>
    <property type="molecule type" value="Genomic_DNA"/>
</dbReference>
<feature type="region of interest" description="Disordered" evidence="11">
    <location>
        <begin position="1"/>
        <end position="42"/>
    </location>
</feature>
<dbReference type="PROSITE" id="PS50089">
    <property type="entry name" value="ZF_RING_2"/>
    <property type="match status" value="1"/>
</dbReference>
<evidence type="ECO:0000256" key="1">
    <source>
        <dbReference type="ARBA" id="ARBA00004123"/>
    </source>
</evidence>
<comment type="caution">
    <text evidence="14">The sequence shown here is derived from an EMBL/GenBank/DDBJ whole genome shotgun (WGS) entry which is preliminary data.</text>
</comment>
<evidence type="ECO:0000256" key="2">
    <source>
        <dbReference type="ARBA" id="ARBA00007269"/>
    </source>
</evidence>
<feature type="domain" description="R3H" evidence="13">
    <location>
        <begin position="739"/>
        <end position="802"/>
    </location>
</feature>
<dbReference type="CDD" id="cd06008">
    <property type="entry name" value="NF-X1-zinc-finger"/>
    <property type="match status" value="5"/>
</dbReference>
<dbReference type="PANTHER" id="PTHR12360">
    <property type="entry name" value="NUCLEAR TRANSCRIPTION FACTOR, X-BOX BINDING 1 NFX1"/>
    <property type="match status" value="1"/>
</dbReference>
<dbReference type="SUPFAM" id="SSF82708">
    <property type="entry name" value="R3H domain"/>
    <property type="match status" value="1"/>
</dbReference>
<evidence type="ECO:0000256" key="5">
    <source>
        <dbReference type="ARBA" id="ARBA00022771"/>
    </source>
</evidence>
<dbReference type="PANTHER" id="PTHR12360:SF12">
    <property type="entry name" value="TRANSCRIPTIONAL REPRESSOR NF-X1"/>
    <property type="match status" value="1"/>
</dbReference>
<dbReference type="CDD" id="cd06006">
    <property type="entry name" value="R3H_unknown_2"/>
    <property type="match status" value="1"/>
</dbReference>
<keyword evidence="8" id="KW-0804">Transcription</keyword>
<dbReference type="GO" id="GO:0000977">
    <property type="term" value="F:RNA polymerase II transcription regulatory region sequence-specific DNA binding"/>
    <property type="evidence" value="ECO:0007669"/>
    <property type="project" value="TreeGrafter"/>
</dbReference>
<evidence type="ECO:0000313" key="15">
    <source>
        <dbReference type="Proteomes" id="UP001377567"/>
    </source>
</evidence>
<evidence type="ECO:0000259" key="13">
    <source>
        <dbReference type="PROSITE" id="PS51061"/>
    </source>
</evidence>
<evidence type="ECO:0000256" key="3">
    <source>
        <dbReference type="ARBA" id="ARBA00022723"/>
    </source>
</evidence>
<dbReference type="InterPro" id="IPR034078">
    <property type="entry name" value="NFX1_fam"/>
</dbReference>